<name>A0ACB8T7K3_9AGAM</name>
<accession>A0ACB8T7K3</accession>
<evidence type="ECO:0000313" key="2">
    <source>
        <dbReference type="Proteomes" id="UP000814140"/>
    </source>
</evidence>
<comment type="caution">
    <text evidence="1">The sequence shown here is derived from an EMBL/GenBank/DDBJ whole genome shotgun (WGS) entry which is preliminary data.</text>
</comment>
<sequence>MPTTHSHRVSLEQDVGEVPTADIDTMTRFGSRTTAMADPEDSAVDMGMDVPSFLSAPSNRVRRRSELAFARPSKLTLEDRAADNAAYELPELPRDFDGPPPAEAEIGKGQEVQAVDSTTPTPSLRFQSTESAALHPASIVRTPRHRRYALIHFAALCWCFFLEGWNDGSSGPLLPAIQRHYNVGFAVLSLIFVITTVGFASGAFALVYLTDKFGFGKLTIHKVMVIGSILQLIAYAIQAPAGPYPLMVFSFGVAGFGIALQARQTSDNAAANAFVGSLKTNTHRFLGFLHGSYGLGAFAAPLAATHFAQEKHWSFHYLISLGIAVSNVVVLAAVFKFKTQDEIMTEAGLETGDTGSGQGSKARQLWGLRAVHSLALFALIYVGTEVTLGGWIVTFVIRERQGGPSAGYISSGFFGGLTLGRIVLLWLNQKIGERRALFLYAAISIGLEATIWAVPSLIENAVAVSFIGLLMGPMYPILINHATKILPRWLLAGAVGVIAGVGQSGSAIVPFITGVLAAKYGISSLQPLVVAMMSVMILIWATVPKAQRRAD</sequence>
<keyword evidence="2" id="KW-1185">Reference proteome</keyword>
<reference evidence="1" key="2">
    <citation type="journal article" date="2022" name="New Phytol.">
        <title>Evolutionary transition to the ectomycorrhizal habit in the genomes of a hyperdiverse lineage of mushroom-forming fungi.</title>
        <authorList>
            <person name="Looney B."/>
            <person name="Miyauchi S."/>
            <person name="Morin E."/>
            <person name="Drula E."/>
            <person name="Courty P.E."/>
            <person name="Kohler A."/>
            <person name="Kuo A."/>
            <person name="LaButti K."/>
            <person name="Pangilinan J."/>
            <person name="Lipzen A."/>
            <person name="Riley R."/>
            <person name="Andreopoulos W."/>
            <person name="He G."/>
            <person name="Johnson J."/>
            <person name="Nolan M."/>
            <person name="Tritt A."/>
            <person name="Barry K.W."/>
            <person name="Grigoriev I.V."/>
            <person name="Nagy L.G."/>
            <person name="Hibbett D."/>
            <person name="Henrissat B."/>
            <person name="Matheny P.B."/>
            <person name="Labbe J."/>
            <person name="Martin F.M."/>
        </authorList>
    </citation>
    <scope>NUCLEOTIDE SEQUENCE</scope>
    <source>
        <strain evidence="1">HHB10654</strain>
    </source>
</reference>
<dbReference type="EMBL" id="MU277199">
    <property type="protein sequence ID" value="KAI0064407.1"/>
    <property type="molecule type" value="Genomic_DNA"/>
</dbReference>
<proteinExistence type="predicted"/>
<gene>
    <name evidence="1" type="ORF">BV25DRAFT_1914598</name>
</gene>
<protein>
    <submittedName>
        <fullName evidence="1">MFS general substrate transporter</fullName>
    </submittedName>
</protein>
<reference evidence="1" key="1">
    <citation type="submission" date="2021-03" db="EMBL/GenBank/DDBJ databases">
        <authorList>
            <consortium name="DOE Joint Genome Institute"/>
            <person name="Ahrendt S."/>
            <person name="Looney B.P."/>
            <person name="Miyauchi S."/>
            <person name="Morin E."/>
            <person name="Drula E."/>
            <person name="Courty P.E."/>
            <person name="Chicoki N."/>
            <person name="Fauchery L."/>
            <person name="Kohler A."/>
            <person name="Kuo A."/>
            <person name="Labutti K."/>
            <person name="Pangilinan J."/>
            <person name="Lipzen A."/>
            <person name="Riley R."/>
            <person name="Andreopoulos W."/>
            <person name="He G."/>
            <person name="Johnson J."/>
            <person name="Barry K.W."/>
            <person name="Grigoriev I.V."/>
            <person name="Nagy L."/>
            <person name="Hibbett D."/>
            <person name="Henrissat B."/>
            <person name="Matheny P.B."/>
            <person name="Labbe J."/>
            <person name="Martin F."/>
        </authorList>
    </citation>
    <scope>NUCLEOTIDE SEQUENCE</scope>
    <source>
        <strain evidence="1">HHB10654</strain>
    </source>
</reference>
<dbReference type="Proteomes" id="UP000814140">
    <property type="component" value="Unassembled WGS sequence"/>
</dbReference>
<evidence type="ECO:0000313" key="1">
    <source>
        <dbReference type="EMBL" id="KAI0064407.1"/>
    </source>
</evidence>
<organism evidence="1 2">
    <name type="scientific">Artomyces pyxidatus</name>
    <dbReference type="NCBI Taxonomy" id="48021"/>
    <lineage>
        <taxon>Eukaryota</taxon>
        <taxon>Fungi</taxon>
        <taxon>Dikarya</taxon>
        <taxon>Basidiomycota</taxon>
        <taxon>Agaricomycotina</taxon>
        <taxon>Agaricomycetes</taxon>
        <taxon>Russulales</taxon>
        <taxon>Auriscalpiaceae</taxon>
        <taxon>Artomyces</taxon>
    </lineage>
</organism>